<proteinExistence type="predicted"/>
<gene>
    <name evidence="3" type="ORF">COCNU_12G000510</name>
</gene>
<feature type="signal peptide" evidence="2">
    <location>
        <begin position="1"/>
        <end position="25"/>
    </location>
</feature>
<reference evidence="3" key="2">
    <citation type="submission" date="2019-07" db="EMBL/GenBank/DDBJ databases">
        <authorList>
            <person name="Yang Y."/>
            <person name="Bocs S."/>
            <person name="Baudouin L."/>
        </authorList>
    </citation>
    <scope>NUCLEOTIDE SEQUENCE</scope>
    <source>
        <tissue evidence="3">Spear leaf of Hainan Tall coconut</tissue>
    </source>
</reference>
<dbReference type="AlphaFoldDB" id="A0A8K0IR42"/>
<feature type="chain" id="PRO_5035440777" evidence="2">
    <location>
        <begin position="26"/>
        <end position="157"/>
    </location>
</feature>
<organism evidence="3 4">
    <name type="scientific">Cocos nucifera</name>
    <name type="common">Coconut palm</name>
    <dbReference type="NCBI Taxonomy" id="13894"/>
    <lineage>
        <taxon>Eukaryota</taxon>
        <taxon>Viridiplantae</taxon>
        <taxon>Streptophyta</taxon>
        <taxon>Embryophyta</taxon>
        <taxon>Tracheophyta</taxon>
        <taxon>Spermatophyta</taxon>
        <taxon>Magnoliopsida</taxon>
        <taxon>Liliopsida</taxon>
        <taxon>Arecaceae</taxon>
        <taxon>Arecoideae</taxon>
        <taxon>Cocoseae</taxon>
        <taxon>Attaleinae</taxon>
        <taxon>Cocos</taxon>
    </lineage>
</organism>
<sequence length="157" mass="16225">MERSDKMVLVVALALTSFAVCLVEGRDIQSKPKPYKPQNFFGIGGITGPPGLGGSSGLVPGGFGFGRPVFGSVPIIGVPVTPGVGLRAQHREMDTDAVKRLAKGLYAQKKRNGKALDESRNEQSDLFMAVGPPHACPPQESESLGGGGAEGPGRPSG</sequence>
<keyword evidence="2" id="KW-0732">Signal</keyword>
<evidence type="ECO:0000313" key="3">
    <source>
        <dbReference type="EMBL" id="KAG1365051.1"/>
    </source>
</evidence>
<evidence type="ECO:0000256" key="1">
    <source>
        <dbReference type="SAM" id="MobiDB-lite"/>
    </source>
</evidence>
<protein>
    <submittedName>
        <fullName evidence="3">Uncharacterized protein</fullName>
    </submittedName>
</protein>
<name>A0A8K0IR42_COCNU</name>
<dbReference type="Proteomes" id="UP000797356">
    <property type="component" value="Chromosome 12"/>
</dbReference>
<feature type="compositionally biased region" description="Basic and acidic residues" evidence="1">
    <location>
        <begin position="114"/>
        <end position="123"/>
    </location>
</feature>
<comment type="caution">
    <text evidence="3">The sequence shown here is derived from an EMBL/GenBank/DDBJ whole genome shotgun (WGS) entry which is preliminary data.</text>
</comment>
<feature type="region of interest" description="Disordered" evidence="1">
    <location>
        <begin position="109"/>
        <end position="157"/>
    </location>
</feature>
<dbReference type="EMBL" id="CM017883">
    <property type="protein sequence ID" value="KAG1365051.1"/>
    <property type="molecule type" value="Genomic_DNA"/>
</dbReference>
<feature type="compositionally biased region" description="Gly residues" evidence="1">
    <location>
        <begin position="144"/>
        <end position="157"/>
    </location>
</feature>
<evidence type="ECO:0000313" key="4">
    <source>
        <dbReference type="Proteomes" id="UP000797356"/>
    </source>
</evidence>
<evidence type="ECO:0000256" key="2">
    <source>
        <dbReference type="SAM" id="SignalP"/>
    </source>
</evidence>
<accession>A0A8K0IR42</accession>
<keyword evidence="4" id="KW-1185">Reference proteome</keyword>
<reference evidence="3" key="1">
    <citation type="journal article" date="2017" name="Gigascience">
        <title>The genome draft of coconut (Cocos nucifera).</title>
        <authorList>
            <person name="Xiao Y."/>
            <person name="Xu P."/>
            <person name="Fan H."/>
            <person name="Baudouin L."/>
            <person name="Xia W."/>
            <person name="Bocs S."/>
            <person name="Xu J."/>
            <person name="Li Q."/>
            <person name="Guo A."/>
            <person name="Zhou L."/>
            <person name="Li J."/>
            <person name="Wu Y."/>
            <person name="Ma Z."/>
            <person name="Armero A."/>
            <person name="Issali A.E."/>
            <person name="Liu N."/>
            <person name="Peng M."/>
            <person name="Yang Y."/>
        </authorList>
    </citation>
    <scope>NUCLEOTIDE SEQUENCE</scope>
    <source>
        <tissue evidence="3">Spear leaf of Hainan Tall coconut</tissue>
    </source>
</reference>